<dbReference type="STRING" id="1229276.DI53_2689"/>
<gene>
    <name evidence="2" type="ORF">DI53_2689</name>
</gene>
<reference evidence="2 3" key="2">
    <citation type="journal article" date="2015" name="PLoS ONE">
        <title>Whole-Genome Optical Mapping and Finished Genome Sequence of Sphingobacterium deserti sp. nov., a New Species Isolated from the Western Desert of China.</title>
        <authorList>
            <person name="Teng C."/>
            <person name="Zhou Z."/>
            <person name="Molnar I."/>
            <person name="Li X."/>
            <person name="Tang R."/>
            <person name="Chen M."/>
            <person name="Wang L."/>
            <person name="Su S."/>
            <person name="Zhang W."/>
            <person name="Lin M."/>
        </authorList>
    </citation>
    <scope>NUCLEOTIDE SEQUENCE [LARGE SCALE GENOMIC DNA]</scope>
    <source>
        <strain evidence="3">ACCC05744</strain>
    </source>
</reference>
<sequence>MQKFHSIATDRYIPLSFDNAYLFSQYDRISNFLVFNLDKTYRNFLAKPVKSNYEIDWYSVHTDLQPIEQSDHREFGLKQYWLVFEELQKQVEELLRSNDSNVQYWGAILKTVLNPEDNLIFTNGKDISIVWGWKFENNQNSKPNLLIDNVPDALLPPQIPIEEPKLDIEKQPMTAKTQTEKMVSDESNTDAAPRHAYFSPTIEQQDIAVAATKKARLLTFLKYIAVTYWWVLILLLVLICLVFFFKSLTIKS</sequence>
<proteinExistence type="predicted"/>
<evidence type="ECO:0000313" key="2">
    <source>
        <dbReference type="EMBL" id="KGE13501.1"/>
    </source>
</evidence>
<keyword evidence="1" id="KW-0812">Transmembrane</keyword>
<organism evidence="2 3">
    <name type="scientific">Sphingobacterium deserti</name>
    <dbReference type="NCBI Taxonomy" id="1229276"/>
    <lineage>
        <taxon>Bacteria</taxon>
        <taxon>Pseudomonadati</taxon>
        <taxon>Bacteroidota</taxon>
        <taxon>Sphingobacteriia</taxon>
        <taxon>Sphingobacteriales</taxon>
        <taxon>Sphingobacteriaceae</taxon>
        <taxon>Sphingobacterium</taxon>
    </lineage>
</organism>
<feature type="transmembrane region" description="Helical" evidence="1">
    <location>
        <begin position="223"/>
        <end position="245"/>
    </location>
</feature>
<reference evidence="3" key="1">
    <citation type="submission" date="2014-04" db="EMBL/GenBank/DDBJ databases">
        <title>Whole-Genome optical mapping and complete genome sequence of Sphingobacterium deserti sp. nov., a new spaces isolated from desert in the west of China.</title>
        <authorList>
            <person name="Teng C."/>
            <person name="Zhou Z."/>
            <person name="Li X."/>
            <person name="Chen M."/>
            <person name="Lin M."/>
            <person name="Wang L."/>
            <person name="Su S."/>
            <person name="Zhang C."/>
            <person name="Zhang W."/>
        </authorList>
    </citation>
    <scope>NUCLEOTIDE SEQUENCE [LARGE SCALE GENOMIC DNA]</scope>
    <source>
        <strain evidence="3">ACCC05744</strain>
    </source>
</reference>
<dbReference type="RefSeq" id="WP_037500313.1">
    <property type="nucleotide sequence ID" value="NZ_JJMU01000049.1"/>
</dbReference>
<protein>
    <submittedName>
        <fullName evidence="2">Uncharacterized protein</fullName>
    </submittedName>
</protein>
<keyword evidence="1" id="KW-0472">Membrane</keyword>
<name>A0A0B8T046_9SPHI</name>
<keyword evidence="1" id="KW-1133">Transmembrane helix</keyword>
<evidence type="ECO:0000256" key="1">
    <source>
        <dbReference type="SAM" id="Phobius"/>
    </source>
</evidence>
<keyword evidence="3" id="KW-1185">Reference proteome</keyword>
<dbReference type="Proteomes" id="UP000031802">
    <property type="component" value="Unassembled WGS sequence"/>
</dbReference>
<dbReference type="EMBL" id="JJMU01000049">
    <property type="protein sequence ID" value="KGE13501.1"/>
    <property type="molecule type" value="Genomic_DNA"/>
</dbReference>
<comment type="caution">
    <text evidence="2">The sequence shown here is derived from an EMBL/GenBank/DDBJ whole genome shotgun (WGS) entry which is preliminary data.</text>
</comment>
<accession>A0A0B8T046</accession>
<evidence type="ECO:0000313" key="3">
    <source>
        <dbReference type="Proteomes" id="UP000031802"/>
    </source>
</evidence>
<dbReference type="AlphaFoldDB" id="A0A0B8T046"/>
<dbReference type="PATRIC" id="fig|1229276.3.peg.2770"/>
<dbReference type="OrthoDB" id="1148595at2"/>